<evidence type="ECO:0000313" key="3">
    <source>
        <dbReference type="Proteomes" id="UP000823775"/>
    </source>
</evidence>
<keyword evidence="3" id="KW-1185">Reference proteome</keyword>
<evidence type="ECO:0000313" key="2">
    <source>
        <dbReference type="EMBL" id="MCE0480499.1"/>
    </source>
</evidence>
<proteinExistence type="predicted"/>
<dbReference type="Proteomes" id="UP000823775">
    <property type="component" value="Unassembled WGS sequence"/>
</dbReference>
<gene>
    <name evidence="2" type="ORF">HAX54_037391</name>
</gene>
<evidence type="ECO:0000256" key="1">
    <source>
        <dbReference type="SAM" id="MobiDB-lite"/>
    </source>
</evidence>
<protein>
    <submittedName>
        <fullName evidence="2">Uncharacterized protein</fullName>
    </submittedName>
</protein>
<reference evidence="2 3" key="1">
    <citation type="journal article" date="2021" name="BMC Genomics">
        <title>Datura genome reveals duplications of psychoactive alkaloid biosynthetic genes and high mutation rate following tissue culture.</title>
        <authorList>
            <person name="Rajewski A."/>
            <person name="Carter-House D."/>
            <person name="Stajich J."/>
            <person name="Litt A."/>
        </authorList>
    </citation>
    <scope>NUCLEOTIDE SEQUENCE [LARGE SCALE GENOMIC DNA]</scope>
    <source>
        <strain evidence="2">AR-01</strain>
    </source>
</reference>
<comment type="caution">
    <text evidence="2">The sequence shown here is derived from an EMBL/GenBank/DDBJ whole genome shotgun (WGS) entry which is preliminary data.</text>
</comment>
<feature type="region of interest" description="Disordered" evidence="1">
    <location>
        <begin position="226"/>
        <end position="248"/>
    </location>
</feature>
<dbReference type="EMBL" id="JACEIK010005006">
    <property type="protein sequence ID" value="MCE0480499.1"/>
    <property type="molecule type" value="Genomic_DNA"/>
</dbReference>
<sequence>MMAHTFAEASEILDKMTKTTRAWHTRESKATAIIYSRGMIVEQHKKEEERDQNIAHRKTQIEEITKNLATLNTQRVHVVNAQEKGLRDEGHYPDAKRKQTLMRKNTPCSAPSSVMCSTSNTWIIMTCKLARTGSDMTRSKTCAWIAASRGRILGMKILRVKRVDPTHGMLLKANPNFSPHFHARSTPHILSKFSKKTSSFLQIPPNFFTQIIKDITFLGISSAVAPKDSKGKGVASLNHGNKRSRMVQ</sequence>
<organism evidence="2 3">
    <name type="scientific">Datura stramonium</name>
    <name type="common">Jimsonweed</name>
    <name type="synonym">Common thornapple</name>
    <dbReference type="NCBI Taxonomy" id="4076"/>
    <lineage>
        <taxon>Eukaryota</taxon>
        <taxon>Viridiplantae</taxon>
        <taxon>Streptophyta</taxon>
        <taxon>Embryophyta</taxon>
        <taxon>Tracheophyta</taxon>
        <taxon>Spermatophyta</taxon>
        <taxon>Magnoliopsida</taxon>
        <taxon>eudicotyledons</taxon>
        <taxon>Gunneridae</taxon>
        <taxon>Pentapetalae</taxon>
        <taxon>asterids</taxon>
        <taxon>lamiids</taxon>
        <taxon>Solanales</taxon>
        <taxon>Solanaceae</taxon>
        <taxon>Solanoideae</taxon>
        <taxon>Datureae</taxon>
        <taxon>Datura</taxon>
    </lineage>
</organism>
<name>A0ABS8VJM2_DATST</name>
<accession>A0ABS8VJM2</accession>